<dbReference type="EMBL" id="FODD01000023">
    <property type="protein sequence ID" value="SEO33593.1"/>
    <property type="molecule type" value="Genomic_DNA"/>
</dbReference>
<accession>A0A1H8NW24</accession>
<organism evidence="2 3">
    <name type="scientific">Actinacidiphila rubida</name>
    <dbReference type="NCBI Taxonomy" id="310780"/>
    <lineage>
        <taxon>Bacteria</taxon>
        <taxon>Bacillati</taxon>
        <taxon>Actinomycetota</taxon>
        <taxon>Actinomycetes</taxon>
        <taxon>Kitasatosporales</taxon>
        <taxon>Streptomycetaceae</taxon>
        <taxon>Actinacidiphila</taxon>
    </lineage>
</organism>
<proteinExistence type="predicted"/>
<dbReference type="Proteomes" id="UP000181951">
    <property type="component" value="Unassembled WGS sequence"/>
</dbReference>
<evidence type="ECO:0000313" key="2">
    <source>
        <dbReference type="EMBL" id="SEO33593.1"/>
    </source>
</evidence>
<keyword evidence="3" id="KW-1185">Reference proteome</keyword>
<feature type="compositionally biased region" description="Low complexity" evidence="1">
    <location>
        <begin position="1"/>
        <end position="13"/>
    </location>
</feature>
<name>A0A1H8NW24_9ACTN</name>
<evidence type="ECO:0000256" key="1">
    <source>
        <dbReference type="SAM" id="MobiDB-lite"/>
    </source>
</evidence>
<feature type="region of interest" description="Disordered" evidence="1">
    <location>
        <begin position="1"/>
        <end position="34"/>
    </location>
</feature>
<dbReference type="AlphaFoldDB" id="A0A1H8NW24"/>
<protein>
    <submittedName>
        <fullName evidence="2">Uncharacterized protein</fullName>
    </submittedName>
</protein>
<evidence type="ECO:0000313" key="3">
    <source>
        <dbReference type="Proteomes" id="UP000181951"/>
    </source>
</evidence>
<reference evidence="2 3" key="1">
    <citation type="submission" date="2016-10" db="EMBL/GenBank/DDBJ databases">
        <authorList>
            <person name="de Groot N.N."/>
        </authorList>
    </citation>
    <scope>NUCLEOTIDE SEQUENCE [LARGE SCALE GENOMIC DNA]</scope>
    <source>
        <strain evidence="2 3">CGMCC 4.2026</strain>
    </source>
</reference>
<gene>
    <name evidence="2" type="ORF">SAMN05216267_1023123</name>
</gene>
<sequence>MAGLDAGEDAGAAAEEEGQEAVERSWPLGTGGDHLTRPYQTLLVQIRSRRTVAPVLGACQMRPLPA</sequence>